<dbReference type="PANTHER" id="PTHR47969:SF15">
    <property type="entry name" value="CHROMOSOME-ASSOCIATED KINESIN KIF4A-RELATED"/>
    <property type="match status" value="1"/>
</dbReference>
<dbReference type="OMA" id="ETLGFRN"/>
<evidence type="ECO:0000313" key="11">
    <source>
        <dbReference type="Proteomes" id="UP000002258"/>
    </source>
</evidence>
<dbReference type="Proteomes" id="UP000002258">
    <property type="component" value="Chromosome 2"/>
</dbReference>
<protein>
    <recommendedName>
        <fullName evidence="7">Kinesin-like protein</fullName>
    </recommendedName>
</protein>
<keyword evidence="7" id="KW-0493">Microtubule</keyword>
<dbReference type="CDD" id="cd01369">
    <property type="entry name" value="KISc_KHC_KIF5"/>
    <property type="match status" value="1"/>
</dbReference>
<organism evidence="10 11">
    <name type="scientific">Scheffersomyces stipitis (strain ATCC 58785 / CBS 6054 / NBRC 10063 / NRRL Y-11545)</name>
    <name type="common">Yeast</name>
    <name type="synonym">Pichia stipitis</name>
    <dbReference type="NCBI Taxonomy" id="322104"/>
    <lineage>
        <taxon>Eukaryota</taxon>
        <taxon>Fungi</taxon>
        <taxon>Dikarya</taxon>
        <taxon>Ascomycota</taxon>
        <taxon>Saccharomycotina</taxon>
        <taxon>Pichiomycetes</taxon>
        <taxon>Debaryomycetaceae</taxon>
        <taxon>Scheffersomyces</taxon>
    </lineage>
</organism>
<dbReference type="PANTHER" id="PTHR47969">
    <property type="entry name" value="CHROMOSOME-ASSOCIATED KINESIN KIF4A-RELATED"/>
    <property type="match status" value="1"/>
</dbReference>
<keyword evidence="2" id="KW-0963">Cytoplasm</keyword>
<name>A3LPQ3_PICST</name>
<dbReference type="SUPFAM" id="SSF52540">
    <property type="entry name" value="P-loop containing nucleoside triphosphate hydrolases"/>
    <property type="match status" value="1"/>
</dbReference>
<comment type="similarity">
    <text evidence="6 7">Belongs to the TRAFAC class myosin-kinesin ATPase superfamily. Kinesin family.</text>
</comment>
<dbReference type="PRINTS" id="PR00380">
    <property type="entry name" value="KINESINHEAVY"/>
</dbReference>
<comment type="subcellular location">
    <subcellularLocation>
        <location evidence="1">Cytoplasm</location>
    </subcellularLocation>
</comment>
<evidence type="ECO:0000256" key="6">
    <source>
        <dbReference type="PROSITE-ProRule" id="PRU00283"/>
    </source>
</evidence>
<dbReference type="KEGG" id="pic:PICST_67022"/>
<evidence type="ECO:0000256" key="2">
    <source>
        <dbReference type="ARBA" id="ARBA00022490"/>
    </source>
</evidence>
<evidence type="ECO:0000256" key="5">
    <source>
        <dbReference type="ARBA" id="ARBA00023054"/>
    </source>
</evidence>
<keyword evidence="3 6" id="KW-0547">Nucleotide-binding</keyword>
<dbReference type="InterPro" id="IPR019821">
    <property type="entry name" value="Kinesin_motor_CS"/>
</dbReference>
<dbReference type="PROSITE" id="PS50067">
    <property type="entry name" value="KINESIN_MOTOR_2"/>
    <property type="match status" value="1"/>
</dbReference>
<dbReference type="RefSeq" id="XP_001382567.2">
    <property type="nucleotide sequence ID" value="XM_001382530.1"/>
</dbReference>
<keyword evidence="11" id="KW-1185">Reference proteome</keyword>
<dbReference type="OrthoDB" id="3176171at2759"/>
<dbReference type="InterPro" id="IPR027640">
    <property type="entry name" value="Kinesin-like_fam"/>
</dbReference>
<dbReference type="InParanoid" id="A3LPQ3"/>
<dbReference type="Pfam" id="PF00225">
    <property type="entry name" value="Kinesin"/>
    <property type="match status" value="1"/>
</dbReference>
<dbReference type="GO" id="GO:0005874">
    <property type="term" value="C:microtubule"/>
    <property type="evidence" value="ECO:0007669"/>
    <property type="project" value="UniProtKB-KW"/>
</dbReference>
<dbReference type="GO" id="GO:0003777">
    <property type="term" value="F:microtubule motor activity"/>
    <property type="evidence" value="ECO:0007669"/>
    <property type="project" value="InterPro"/>
</dbReference>
<accession>A3LPQ3</accession>
<evidence type="ECO:0000256" key="8">
    <source>
        <dbReference type="SAM" id="MobiDB-lite"/>
    </source>
</evidence>
<dbReference type="GO" id="GO:0005875">
    <property type="term" value="C:microtubule associated complex"/>
    <property type="evidence" value="ECO:0007669"/>
    <property type="project" value="TreeGrafter"/>
</dbReference>
<evidence type="ECO:0000256" key="3">
    <source>
        <dbReference type="ARBA" id="ARBA00022741"/>
    </source>
</evidence>
<feature type="region of interest" description="Disordered" evidence="8">
    <location>
        <begin position="1"/>
        <end position="21"/>
    </location>
</feature>
<feature type="compositionally biased region" description="Polar residues" evidence="8">
    <location>
        <begin position="434"/>
        <end position="448"/>
    </location>
</feature>
<dbReference type="FunFam" id="3.40.850.10:FF:000194">
    <property type="entry name" value="AaceriADR145Cp"/>
    <property type="match status" value="1"/>
</dbReference>
<dbReference type="STRING" id="322104.A3LPQ3"/>
<dbReference type="InterPro" id="IPR027417">
    <property type="entry name" value="P-loop_NTPase"/>
</dbReference>
<dbReference type="GO" id="GO:0008017">
    <property type="term" value="F:microtubule binding"/>
    <property type="evidence" value="ECO:0007669"/>
    <property type="project" value="InterPro"/>
</dbReference>
<dbReference type="GO" id="GO:0007018">
    <property type="term" value="P:microtubule-based movement"/>
    <property type="evidence" value="ECO:0007669"/>
    <property type="project" value="InterPro"/>
</dbReference>
<sequence length="749" mass="83937">MSCKSYDESLSSNDSFEREESKQMSSPFNYLSRSSSNLASNISLTRSVLPTNNVKVVCRFRPTTAEEKAAYDDNSVVYPSIHTVSVKSKDITNSFTFDRVFDPNSSQRDIYDYCIPETVDDLMNGYNGTILAYGQTGSGKSYTMMGKPEGDERGLASRIAEDIFDRIAHGSSEIEYTLAVSFFEIYMEHIKDLIDLSNNDNADHKFSIHEDKLNGIHVKGVAQAFVTTSEEMVSILNGGLKKRSTSSTFSNLESSRSHAIFQIDLSQKHSQTEVIKKSRLFLVDLAGSEKVDKTGAQGQTLEEAKKINSSLAALGNVINSLTDGKSTHIPYRDSKLTRILQESLGGNSRTLLIVNCSPSTTNELETLSTLRFGTRAKNIKNVAHVNTELSSASLKQKVSQLEKINENNMSYIKQLEAELADWRSGEKSPRGLQPPNSFLSKSMGSPDTPTKDKYHSRIPLPIATSPSKAKLLFNEEIARKDKKLQELENTILSMKMSNLKTSHTEESKLFSLENSLHKISNKLNDVELININLRKHLLISEKIIESRDSKINKLKNALKEQQLLISRETLGFRNKLADIQTKLEELNNKKHEELKLRRETLVWEMEKDKLKHKSNGSKDTEKDARISLVSGSETLAEKENLHEGFSINSSKKLHSPNTFTDRLPSLKTIQTADSDIMNFHQEYLSVSEFLSESRRRSNMIEAVINDAETSETSGMFDSSPSKSPTKGINLRIIKPIRGGALPNPINLFH</sequence>
<dbReference type="AlphaFoldDB" id="A3LPQ3"/>
<evidence type="ECO:0000256" key="4">
    <source>
        <dbReference type="ARBA" id="ARBA00022840"/>
    </source>
</evidence>
<dbReference type="HOGENOM" id="CLU_001485_17_1_1"/>
<dbReference type="Gene3D" id="3.40.850.10">
    <property type="entry name" value="Kinesin motor domain"/>
    <property type="match status" value="1"/>
</dbReference>
<keyword evidence="4 6" id="KW-0067">ATP-binding</keyword>
<evidence type="ECO:0000256" key="1">
    <source>
        <dbReference type="ARBA" id="ARBA00004496"/>
    </source>
</evidence>
<evidence type="ECO:0000313" key="10">
    <source>
        <dbReference type="EMBL" id="ABN64538.2"/>
    </source>
</evidence>
<dbReference type="GO" id="GO:0005524">
    <property type="term" value="F:ATP binding"/>
    <property type="evidence" value="ECO:0007669"/>
    <property type="project" value="UniProtKB-UniRule"/>
</dbReference>
<keyword evidence="5" id="KW-0175">Coiled coil</keyword>
<gene>
    <name evidence="10" type="ORF">PICST_67022</name>
</gene>
<evidence type="ECO:0000259" key="9">
    <source>
        <dbReference type="PROSITE" id="PS50067"/>
    </source>
</evidence>
<feature type="domain" description="Kinesin motor" evidence="9">
    <location>
        <begin position="53"/>
        <end position="379"/>
    </location>
</feature>
<feature type="binding site" evidence="6">
    <location>
        <begin position="134"/>
        <end position="141"/>
    </location>
    <ligand>
        <name>ATP</name>
        <dbReference type="ChEBI" id="CHEBI:30616"/>
    </ligand>
</feature>
<evidence type="ECO:0000256" key="7">
    <source>
        <dbReference type="RuleBase" id="RU000394"/>
    </source>
</evidence>
<dbReference type="SMART" id="SM00129">
    <property type="entry name" value="KISc"/>
    <property type="match status" value="1"/>
</dbReference>
<dbReference type="InterPro" id="IPR001752">
    <property type="entry name" value="Kinesin_motor_dom"/>
</dbReference>
<dbReference type="eggNOG" id="KOG0240">
    <property type="taxonomic scope" value="Eukaryota"/>
</dbReference>
<dbReference type="InterPro" id="IPR036961">
    <property type="entry name" value="Kinesin_motor_dom_sf"/>
</dbReference>
<dbReference type="GO" id="GO:0051231">
    <property type="term" value="P:spindle elongation"/>
    <property type="evidence" value="ECO:0007669"/>
    <property type="project" value="TreeGrafter"/>
</dbReference>
<dbReference type="EMBL" id="CP000496">
    <property type="protein sequence ID" value="ABN64538.2"/>
    <property type="molecule type" value="Genomic_DNA"/>
</dbReference>
<dbReference type="GeneID" id="4837668"/>
<proteinExistence type="inferred from homology"/>
<keyword evidence="6 7" id="KW-0505">Motor protein</keyword>
<dbReference type="GO" id="GO:0005737">
    <property type="term" value="C:cytoplasm"/>
    <property type="evidence" value="ECO:0007669"/>
    <property type="project" value="UniProtKB-SubCell"/>
</dbReference>
<dbReference type="GO" id="GO:0007052">
    <property type="term" value="P:mitotic spindle organization"/>
    <property type="evidence" value="ECO:0007669"/>
    <property type="project" value="TreeGrafter"/>
</dbReference>
<reference evidence="10 11" key="1">
    <citation type="journal article" date="2007" name="Nat. Biotechnol.">
        <title>Genome sequence of the lignocellulose-bioconverting and xylose-fermenting yeast Pichia stipitis.</title>
        <authorList>
            <person name="Jeffries T.W."/>
            <person name="Grigoriev I.V."/>
            <person name="Grimwood J."/>
            <person name="Laplaza J.M."/>
            <person name="Aerts A."/>
            <person name="Salamov A."/>
            <person name="Schmutz J."/>
            <person name="Lindquist E."/>
            <person name="Dehal P."/>
            <person name="Shapiro H."/>
            <person name="Jin Y.S."/>
            <person name="Passoth V."/>
            <person name="Richardson P.M."/>
        </authorList>
    </citation>
    <scope>NUCLEOTIDE SEQUENCE [LARGE SCALE GENOMIC DNA]</scope>
    <source>
        <strain evidence="11">ATCC 58785 / CBS 6054 / NBRC 10063 / NRRL Y-11545</strain>
    </source>
</reference>
<feature type="region of interest" description="Disordered" evidence="8">
    <location>
        <begin position="423"/>
        <end position="458"/>
    </location>
</feature>
<dbReference type="PROSITE" id="PS00411">
    <property type="entry name" value="KINESIN_MOTOR_1"/>
    <property type="match status" value="1"/>
</dbReference>